<evidence type="ECO:0000313" key="4">
    <source>
        <dbReference type="Proteomes" id="UP000323144"/>
    </source>
</evidence>
<dbReference type="SUPFAM" id="SSF52266">
    <property type="entry name" value="SGNH hydrolase"/>
    <property type="match status" value="1"/>
</dbReference>
<evidence type="ECO:0000313" key="3">
    <source>
        <dbReference type="EMBL" id="QEH61754.1"/>
    </source>
</evidence>
<dbReference type="InterPro" id="IPR054816">
    <property type="entry name" value="Lipoprotein_mollicutes-type_CS"/>
</dbReference>
<evidence type="ECO:0000256" key="1">
    <source>
        <dbReference type="ARBA" id="ARBA00022801"/>
    </source>
</evidence>
<keyword evidence="1" id="KW-0378">Hydrolase</keyword>
<dbReference type="Pfam" id="PF00657">
    <property type="entry name" value="Lipase_GDSL"/>
    <property type="match status" value="1"/>
</dbReference>
<evidence type="ECO:0000256" key="2">
    <source>
        <dbReference type="SAM" id="SignalP"/>
    </source>
</evidence>
<reference evidence="3 4" key="1">
    <citation type="submission" date="2019-08" db="EMBL/GenBank/DDBJ databases">
        <title>Complete genome sequence of Spiroplasma chinense CCH (DSM 19755).</title>
        <authorList>
            <person name="Shen H.-Y."/>
            <person name="Lin Y.-C."/>
            <person name="Chou L."/>
            <person name="Kuo C.-H."/>
        </authorList>
    </citation>
    <scope>NUCLEOTIDE SEQUENCE [LARGE SCALE GENOMIC DNA]</scope>
    <source>
        <strain evidence="3 4">CCH</strain>
    </source>
</reference>
<name>A0A5B9Y3V9_9MOLU</name>
<accession>A0A5B9Y3V9</accession>
<organism evidence="3 4">
    <name type="scientific">Spiroplasma chinense</name>
    <dbReference type="NCBI Taxonomy" id="216932"/>
    <lineage>
        <taxon>Bacteria</taxon>
        <taxon>Bacillati</taxon>
        <taxon>Mycoplasmatota</taxon>
        <taxon>Mollicutes</taxon>
        <taxon>Entomoplasmatales</taxon>
        <taxon>Spiroplasmataceae</taxon>
        <taxon>Spiroplasma</taxon>
    </lineage>
</organism>
<gene>
    <name evidence="3" type="ORF">SCHIN_v1c05570</name>
</gene>
<keyword evidence="2" id="KW-0732">Signal</keyword>
<protein>
    <recommendedName>
        <fullName evidence="5">Lipolytic enzyme, GDSL family</fullName>
    </recommendedName>
</protein>
<dbReference type="GO" id="GO:0016788">
    <property type="term" value="F:hydrolase activity, acting on ester bonds"/>
    <property type="evidence" value="ECO:0007669"/>
    <property type="project" value="InterPro"/>
</dbReference>
<dbReference type="KEGG" id="schi:SCHIN_v1c05570"/>
<dbReference type="EMBL" id="CP043026">
    <property type="protein sequence ID" value="QEH61754.1"/>
    <property type="molecule type" value="Genomic_DNA"/>
</dbReference>
<proteinExistence type="predicted"/>
<dbReference type="InterPro" id="IPR051058">
    <property type="entry name" value="GDSL_Est/Lipase"/>
</dbReference>
<dbReference type="NCBIfam" id="NF045726">
    <property type="entry name" value="XXplasma_LP"/>
    <property type="match status" value="1"/>
</dbReference>
<sequence length="384" mass="42403">MRKLLGFLGALSLTATSTITVVACTPTQGKINTNFDLSIGIHIDKSKAQDTSSDKNEHLGVSNFFTLGDSLSDQNGITTLLKNKLGVNLQMAGEYKNGFSNGPTTAAIINEKLKFTTEEFSAANIVQEDAPISKGDKNVWGKNYSVGGATAMTQTGVAGMIINDSRIDLQAEALVKQQVIHDDDMVLFEIGGNDLFALIDNAINDPSMQVSILNEAMANIKNSIFTLLNNGVKKLAILTPPNLEFVPKYNETTDEDKMEFIQRIGKEFNEKMLNVINEAKQYYENNIYVYGLYENFESILDGFKEEVGTGANITDKSTTPVGSWESDLIQGKSEIKMEVQAIKGVDMDKYFFTDEVHPTKVGHEYFANLFFEELKSKFNLLGDE</sequence>
<dbReference type="PROSITE" id="PS51257">
    <property type="entry name" value="PROKAR_LIPOPROTEIN"/>
    <property type="match status" value="1"/>
</dbReference>
<dbReference type="InterPro" id="IPR001087">
    <property type="entry name" value="GDSL"/>
</dbReference>
<dbReference type="AlphaFoldDB" id="A0A5B9Y3V9"/>
<dbReference type="PANTHER" id="PTHR45648">
    <property type="entry name" value="GDSL LIPASE/ACYLHYDROLASE FAMILY PROTEIN (AFU_ORTHOLOGUE AFUA_4G14700)"/>
    <property type="match status" value="1"/>
</dbReference>
<dbReference type="NCBIfam" id="NF038029">
    <property type="entry name" value="LP_plasma"/>
    <property type="match status" value="1"/>
</dbReference>
<dbReference type="PANTHER" id="PTHR45648:SF22">
    <property type="entry name" value="GDSL LIPASE_ACYLHYDROLASE FAMILY PROTEIN (AFU_ORTHOLOGUE AFUA_4G14700)"/>
    <property type="match status" value="1"/>
</dbReference>
<feature type="chain" id="PRO_5022702836" description="Lipolytic enzyme, GDSL family" evidence="2">
    <location>
        <begin position="24"/>
        <end position="384"/>
    </location>
</feature>
<dbReference type="Proteomes" id="UP000323144">
    <property type="component" value="Chromosome"/>
</dbReference>
<dbReference type="RefSeq" id="WP_166508140.1">
    <property type="nucleotide sequence ID" value="NZ_CP043026.1"/>
</dbReference>
<feature type="signal peptide" evidence="2">
    <location>
        <begin position="1"/>
        <end position="23"/>
    </location>
</feature>
<dbReference type="Gene3D" id="3.40.50.1110">
    <property type="entry name" value="SGNH hydrolase"/>
    <property type="match status" value="1"/>
</dbReference>
<evidence type="ECO:0008006" key="5">
    <source>
        <dbReference type="Google" id="ProtNLM"/>
    </source>
</evidence>
<keyword evidence="4" id="KW-1185">Reference proteome</keyword>
<dbReference type="InterPro" id="IPR036514">
    <property type="entry name" value="SGNH_hydro_sf"/>
</dbReference>